<keyword evidence="3" id="KW-1133">Transmembrane helix</keyword>
<feature type="transmembrane region" description="Helical" evidence="3">
    <location>
        <begin position="58"/>
        <end position="79"/>
    </location>
</feature>
<protein>
    <submittedName>
        <fullName evidence="7">Putative Efflux transporter, RND family, MFP subunit</fullName>
    </submittedName>
</protein>
<evidence type="ECO:0000256" key="3">
    <source>
        <dbReference type="SAM" id="Phobius"/>
    </source>
</evidence>
<dbReference type="Gene3D" id="2.40.30.170">
    <property type="match status" value="1"/>
</dbReference>
<evidence type="ECO:0000256" key="1">
    <source>
        <dbReference type="ARBA" id="ARBA00009477"/>
    </source>
</evidence>
<dbReference type="Gene3D" id="2.40.50.100">
    <property type="match status" value="1"/>
</dbReference>
<dbReference type="Gene3D" id="2.40.420.20">
    <property type="match status" value="1"/>
</dbReference>
<dbReference type="RefSeq" id="WP_080800317.1">
    <property type="nucleotide sequence ID" value="NZ_LT828541.1"/>
</dbReference>
<feature type="domain" description="CusB-like beta-barrel" evidence="5">
    <location>
        <begin position="266"/>
        <end position="336"/>
    </location>
</feature>
<name>A0A1W1HGE8_9BACT</name>
<sequence length="423" mass="46811">MSANDSTGITPAEGALIPDTEITPETESNASKKIDSISSIRTGRSTAPKSFRAKFVLFIWRSIPRLFLVGMIALIVMLLGTINEKKQKLEIEKAEAKTPEKPLVNTVVMPLEPGIIRDRINLPGSMEPWTTLDLKAEVGGIVEQILVREGQELRKGEIILHIEKDDYRIAIDRAEAAYKLAVAEFKRDKAVHLKGIISEAQLDITETNMQLAKANLDDARLMLERTTIKSPMSGVVNRIDAEVGLLLSTGDPVGQILRIDKLKAVVGIPESDMPAVAPLSHVDISVQALDDRKITGEKFFLSSSPDTAALLYRLELTVDNPDRDIMPGMFVRADVVKKERKNVIIIPFYSVISRNNEQFVFVEKDGVAVKRLVSLGIMEKWMVEAKTGLNAGEQLIVEGHRDIEDGQKIKVVHTLTESGEYSL</sequence>
<dbReference type="Pfam" id="PF25954">
    <property type="entry name" value="Beta-barrel_RND_2"/>
    <property type="match status" value="1"/>
</dbReference>
<evidence type="ECO:0000259" key="4">
    <source>
        <dbReference type="Pfam" id="PF25917"/>
    </source>
</evidence>
<keyword evidence="3" id="KW-0472">Membrane</keyword>
<gene>
    <name evidence="7" type="ORF">MTBBW1_350007</name>
</gene>
<dbReference type="PANTHER" id="PTHR30469">
    <property type="entry name" value="MULTIDRUG RESISTANCE PROTEIN MDTA"/>
    <property type="match status" value="1"/>
</dbReference>
<comment type="similarity">
    <text evidence="1">Belongs to the membrane fusion protein (MFP) (TC 8.A.1) family.</text>
</comment>
<dbReference type="STRING" id="1246637.MTBBW1_350007"/>
<dbReference type="SUPFAM" id="SSF111369">
    <property type="entry name" value="HlyD-like secretion proteins"/>
    <property type="match status" value="1"/>
</dbReference>
<evidence type="ECO:0000313" key="7">
    <source>
        <dbReference type="EMBL" id="SLM31516.1"/>
    </source>
</evidence>
<dbReference type="AlphaFoldDB" id="A0A1W1HGE8"/>
<accession>A0A1W1HGE8</accession>
<organism evidence="7 8">
    <name type="scientific">Desulfamplus magnetovallimortis</name>
    <dbReference type="NCBI Taxonomy" id="1246637"/>
    <lineage>
        <taxon>Bacteria</taxon>
        <taxon>Pseudomonadati</taxon>
        <taxon>Thermodesulfobacteriota</taxon>
        <taxon>Desulfobacteria</taxon>
        <taxon>Desulfobacterales</taxon>
        <taxon>Desulfobacteraceae</taxon>
        <taxon>Desulfamplus</taxon>
    </lineage>
</organism>
<dbReference type="Pfam" id="PF25989">
    <property type="entry name" value="YknX_C"/>
    <property type="match status" value="1"/>
</dbReference>
<feature type="domain" description="Multidrug resistance protein MdtA-like barrel-sandwich hybrid" evidence="4">
    <location>
        <begin position="132"/>
        <end position="256"/>
    </location>
</feature>
<keyword evidence="3" id="KW-0812">Transmembrane</keyword>
<feature type="region of interest" description="Disordered" evidence="2">
    <location>
        <begin position="1"/>
        <end position="34"/>
    </location>
</feature>
<dbReference type="OrthoDB" id="9800209at2"/>
<evidence type="ECO:0000256" key="2">
    <source>
        <dbReference type="SAM" id="MobiDB-lite"/>
    </source>
</evidence>
<dbReference type="InterPro" id="IPR058637">
    <property type="entry name" value="YknX-like_C"/>
</dbReference>
<dbReference type="Pfam" id="PF25917">
    <property type="entry name" value="BSH_RND"/>
    <property type="match status" value="1"/>
</dbReference>
<feature type="domain" description="YknX-like C-terminal permuted SH3-like" evidence="6">
    <location>
        <begin position="344"/>
        <end position="411"/>
    </location>
</feature>
<reference evidence="7 8" key="1">
    <citation type="submission" date="2017-03" db="EMBL/GenBank/DDBJ databases">
        <authorList>
            <person name="Afonso C.L."/>
            <person name="Miller P.J."/>
            <person name="Scott M.A."/>
            <person name="Spackman E."/>
            <person name="Goraichik I."/>
            <person name="Dimitrov K.M."/>
            <person name="Suarez D.L."/>
            <person name="Swayne D.E."/>
        </authorList>
    </citation>
    <scope>NUCLEOTIDE SEQUENCE [LARGE SCALE GENOMIC DNA]</scope>
    <source>
        <strain evidence="7">PRJEB14757</strain>
    </source>
</reference>
<dbReference type="PANTHER" id="PTHR30469:SF15">
    <property type="entry name" value="HLYD FAMILY OF SECRETION PROTEINS"/>
    <property type="match status" value="1"/>
</dbReference>
<dbReference type="InterPro" id="IPR058792">
    <property type="entry name" value="Beta-barrel_RND_2"/>
</dbReference>
<evidence type="ECO:0000259" key="5">
    <source>
        <dbReference type="Pfam" id="PF25954"/>
    </source>
</evidence>
<dbReference type="GO" id="GO:1990281">
    <property type="term" value="C:efflux pump complex"/>
    <property type="evidence" value="ECO:0007669"/>
    <property type="project" value="TreeGrafter"/>
</dbReference>
<evidence type="ECO:0000313" key="8">
    <source>
        <dbReference type="Proteomes" id="UP000191931"/>
    </source>
</evidence>
<dbReference type="InterPro" id="IPR006143">
    <property type="entry name" value="RND_pump_MFP"/>
</dbReference>
<dbReference type="GO" id="GO:0015562">
    <property type="term" value="F:efflux transmembrane transporter activity"/>
    <property type="evidence" value="ECO:0007669"/>
    <property type="project" value="TreeGrafter"/>
</dbReference>
<dbReference type="InterPro" id="IPR058625">
    <property type="entry name" value="MdtA-like_BSH"/>
</dbReference>
<keyword evidence="8" id="KW-1185">Reference proteome</keyword>
<proteinExistence type="inferred from homology"/>
<dbReference type="NCBIfam" id="TIGR01730">
    <property type="entry name" value="RND_mfp"/>
    <property type="match status" value="1"/>
</dbReference>
<dbReference type="Gene3D" id="1.10.287.470">
    <property type="entry name" value="Helix hairpin bin"/>
    <property type="match status" value="1"/>
</dbReference>
<dbReference type="EMBL" id="FWEV01000276">
    <property type="protein sequence ID" value="SLM31516.1"/>
    <property type="molecule type" value="Genomic_DNA"/>
</dbReference>
<evidence type="ECO:0000259" key="6">
    <source>
        <dbReference type="Pfam" id="PF25989"/>
    </source>
</evidence>
<dbReference type="Proteomes" id="UP000191931">
    <property type="component" value="Unassembled WGS sequence"/>
</dbReference>